<organism evidence="2 3">
    <name type="scientific">Sphingopyxis witflariensis</name>
    <dbReference type="NCBI Taxonomy" id="173675"/>
    <lineage>
        <taxon>Bacteria</taxon>
        <taxon>Pseudomonadati</taxon>
        <taxon>Pseudomonadota</taxon>
        <taxon>Alphaproteobacteria</taxon>
        <taxon>Sphingomonadales</taxon>
        <taxon>Sphingomonadaceae</taxon>
        <taxon>Sphingopyxis</taxon>
    </lineage>
</organism>
<keyword evidence="3" id="KW-1185">Reference proteome</keyword>
<dbReference type="Gene3D" id="3.30.2400.10">
    <property type="entry name" value="Major capsid protein gp5"/>
    <property type="match status" value="1"/>
</dbReference>
<dbReference type="Proteomes" id="UP000197097">
    <property type="component" value="Unassembled WGS sequence"/>
</dbReference>
<sequence length="350" mass="36177">MTVSSLPKGSTFVRYAMALAVGKDVGNAAAYAASRWGEGSQVHRILKGAVSAGDTAGWGEELVSEYGAAAADFLGLVRERTIIGRLPGLRRVPPLTPFLRVSSGATASWIAEGGAMAMRGMTFARDSLETLKIAALTVLTEELASSADPAAESMIRADLISAIVEASDTAFIDPGNSGTPGEQPAAVTNGITAVTSGGDFTESIETLTRTFAGDLTAAYFVGRPELFVQISGIEYPNIGARGGEIAGIPALASRYVPMGAGDTYDLALIDPSGITYTSDEAGTELKTARHASIQFDDAPTMDSVEPTGANMINLWQVNGTAIAALLRQNWIRTRPGSVALLTGIAAGSAS</sequence>
<dbReference type="RefSeq" id="WP_144036642.1">
    <property type="nucleotide sequence ID" value="NZ_NISJ01000001.1"/>
</dbReference>
<dbReference type="AlphaFoldDB" id="A0A246K4E4"/>
<dbReference type="EMBL" id="NISJ01000001">
    <property type="protein sequence ID" value="OWR00872.1"/>
    <property type="molecule type" value="Genomic_DNA"/>
</dbReference>
<reference evidence="2 3" key="1">
    <citation type="journal article" date="2002" name="Int. J. Syst. Evol. Microbiol.">
        <title>Sphingopyxis witflariensis sp. nov., isolated from activated sludge.</title>
        <authorList>
            <person name="Kampfer P."/>
            <person name="Witzenberger R."/>
            <person name="Denner E.B."/>
            <person name="Busse H.J."/>
            <person name="Neef A."/>
        </authorList>
    </citation>
    <scope>NUCLEOTIDE SEQUENCE [LARGE SCALE GENOMIC DNA]</scope>
    <source>
        <strain evidence="2 3">DSM 14551</strain>
    </source>
</reference>
<accession>A0A246K4E4</accession>
<evidence type="ECO:0000313" key="3">
    <source>
        <dbReference type="Proteomes" id="UP000197097"/>
    </source>
</evidence>
<gene>
    <name evidence="2" type="ORF">CDQ91_00010</name>
</gene>
<evidence type="ECO:0000259" key="1">
    <source>
        <dbReference type="Pfam" id="PF05065"/>
    </source>
</evidence>
<protein>
    <submittedName>
        <fullName evidence="2">Phage major capsid protein</fullName>
    </submittedName>
</protein>
<name>A0A246K4E4_9SPHN</name>
<dbReference type="InterPro" id="IPR054612">
    <property type="entry name" value="Phage_capsid-like_C"/>
</dbReference>
<comment type="caution">
    <text evidence="2">The sequence shown here is derived from an EMBL/GenBank/DDBJ whole genome shotgun (WGS) entry which is preliminary data.</text>
</comment>
<evidence type="ECO:0000313" key="2">
    <source>
        <dbReference type="EMBL" id="OWR00872.1"/>
    </source>
</evidence>
<dbReference type="OrthoDB" id="9804926at2"/>
<proteinExistence type="predicted"/>
<dbReference type="SUPFAM" id="SSF56563">
    <property type="entry name" value="Major capsid protein gp5"/>
    <property type="match status" value="1"/>
</dbReference>
<feature type="domain" description="Phage capsid-like C-terminal" evidence="1">
    <location>
        <begin position="98"/>
        <end position="293"/>
    </location>
</feature>
<dbReference type="Pfam" id="PF05065">
    <property type="entry name" value="Phage_capsid"/>
    <property type="match status" value="1"/>
</dbReference>